<dbReference type="OrthoDB" id="9792015at2"/>
<dbReference type="Gene3D" id="3.40.50.1010">
    <property type="entry name" value="5'-nuclease"/>
    <property type="match status" value="1"/>
</dbReference>
<keyword evidence="3" id="KW-1185">Reference proteome</keyword>
<evidence type="ECO:0000259" key="1">
    <source>
        <dbReference type="Pfam" id="PF01850"/>
    </source>
</evidence>
<comment type="caution">
    <text evidence="2">The sequence shown here is derived from an EMBL/GenBank/DDBJ whole genome shotgun (WGS) entry which is preliminary data.</text>
</comment>
<evidence type="ECO:0000313" key="3">
    <source>
        <dbReference type="Proteomes" id="UP000191980"/>
    </source>
</evidence>
<gene>
    <name evidence="2" type="ORF">AU255_00530</name>
</gene>
<sequence length="146" mass="17127">MSVKYFVDTHILVYARDSTEPEKQPIAKQWLAHLWEQECGRISAQVLNEYYVTVTQKLKQGLSKEQARSAIRALAVWQPLEISSTLIESSWDIQDQYGYSWWDTLIITSALFLDCRYLLSEDMQHQQKISNLTIINPFLVTWNELE</sequence>
<feature type="domain" description="PIN" evidence="1">
    <location>
        <begin position="5"/>
        <end position="124"/>
    </location>
</feature>
<dbReference type="InterPro" id="IPR002716">
    <property type="entry name" value="PIN_dom"/>
</dbReference>
<dbReference type="EMBL" id="LPUF01000001">
    <property type="protein sequence ID" value="OQK16430.1"/>
    <property type="molecule type" value="Genomic_DNA"/>
</dbReference>
<dbReference type="STRING" id="1420851.AU255_00530"/>
<dbReference type="AlphaFoldDB" id="A0A1V8M4E1"/>
<evidence type="ECO:0000313" key="2">
    <source>
        <dbReference type="EMBL" id="OQK16430.1"/>
    </source>
</evidence>
<name>A0A1V8M4E1_9GAMM</name>
<organism evidence="2 3">
    <name type="scientific">Methyloprofundus sedimenti</name>
    <dbReference type="NCBI Taxonomy" id="1420851"/>
    <lineage>
        <taxon>Bacteria</taxon>
        <taxon>Pseudomonadati</taxon>
        <taxon>Pseudomonadota</taxon>
        <taxon>Gammaproteobacteria</taxon>
        <taxon>Methylococcales</taxon>
        <taxon>Methylococcaceae</taxon>
        <taxon>Methyloprofundus</taxon>
    </lineage>
</organism>
<proteinExistence type="predicted"/>
<dbReference type="Pfam" id="PF01850">
    <property type="entry name" value="PIN"/>
    <property type="match status" value="1"/>
</dbReference>
<protein>
    <submittedName>
        <fullName evidence="2">Twitching motility protein PilT</fullName>
    </submittedName>
</protein>
<dbReference type="InterPro" id="IPR029060">
    <property type="entry name" value="PIN-like_dom_sf"/>
</dbReference>
<accession>A0A1V8M4E1</accession>
<dbReference type="CDD" id="cd18692">
    <property type="entry name" value="PIN_VapC-like"/>
    <property type="match status" value="1"/>
</dbReference>
<dbReference type="SUPFAM" id="SSF88723">
    <property type="entry name" value="PIN domain-like"/>
    <property type="match status" value="1"/>
</dbReference>
<dbReference type="RefSeq" id="WP_080521057.1">
    <property type="nucleotide sequence ID" value="NZ_LPUF01000001.1"/>
</dbReference>
<reference evidence="2 3" key="1">
    <citation type="submission" date="2015-12" db="EMBL/GenBank/DDBJ databases">
        <authorList>
            <person name="Shamseldin A."/>
            <person name="Moawad H."/>
            <person name="Abd El-Rahim W.M."/>
            <person name="Sadowsky M.J."/>
        </authorList>
    </citation>
    <scope>NUCLEOTIDE SEQUENCE [LARGE SCALE GENOMIC DNA]</scope>
    <source>
        <strain evidence="2 3">WF1</strain>
    </source>
</reference>
<dbReference type="Proteomes" id="UP000191980">
    <property type="component" value="Unassembled WGS sequence"/>
</dbReference>